<dbReference type="Proteomes" id="UP000289340">
    <property type="component" value="Unassembled WGS sequence"/>
</dbReference>
<dbReference type="EMBL" id="QZWG01000999">
    <property type="protein sequence ID" value="RZB41466.1"/>
    <property type="molecule type" value="Genomic_DNA"/>
</dbReference>
<protein>
    <submittedName>
        <fullName evidence="2">Uncharacterized protein</fullName>
    </submittedName>
</protein>
<gene>
    <name evidence="2" type="ORF">D0Y65_055213</name>
</gene>
<comment type="caution">
    <text evidence="2">The sequence shown here is derived from an EMBL/GenBank/DDBJ whole genome shotgun (WGS) entry which is preliminary data.</text>
</comment>
<evidence type="ECO:0000313" key="2">
    <source>
        <dbReference type="EMBL" id="RZB41466.1"/>
    </source>
</evidence>
<dbReference type="EMBL" id="QZWG01000999">
    <property type="protein sequence ID" value="RZB41467.1"/>
    <property type="molecule type" value="Genomic_DNA"/>
</dbReference>
<reference evidence="2 3" key="1">
    <citation type="submission" date="2018-09" db="EMBL/GenBank/DDBJ databases">
        <title>A high-quality reference genome of wild soybean provides a powerful tool to mine soybean genomes.</title>
        <authorList>
            <person name="Xie M."/>
            <person name="Chung C.Y.L."/>
            <person name="Li M.-W."/>
            <person name="Wong F.-L."/>
            <person name="Chan T.-F."/>
            <person name="Lam H.-M."/>
        </authorList>
    </citation>
    <scope>NUCLEOTIDE SEQUENCE [LARGE SCALE GENOMIC DNA]</scope>
    <source>
        <strain evidence="3">cv. W05</strain>
        <tissue evidence="2">Hypocotyl of etiolated seedlings</tissue>
    </source>
</reference>
<name>A0A445EYM1_GLYSO</name>
<dbReference type="AlphaFoldDB" id="A0A445EYM1"/>
<proteinExistence type="predicted"/>
<feature type="region of interest" description="Disordered" evidence="1">
    <location>
        <begin position="26"/>
        <end position="72"/>
    </location>
</feature>
<evidence type="ECO:0000313" key="3">
    <source>
        <dbReference type="Proteomes" id="UP000289340"/>
    </source>
</evidence>
<feature type="compositionally biased region" description="Acidic residues" evidence="1">
    <location>
        <begin position="33"/>
        <end position="44"/>
    </location>
</feature>
<organism evidence="2 3">
    <name type="scientific">Glycine soja</name>
    <name type="common">Wild soybean</name>
    <dbReference type="NCBI Taxonomy" id="3848"/>
    <lineage>
        <taxon>Eukaryota</taxon>
        <taxon>Viridiplantae</taxon>
        <taxon>Streptophyta</taxon>
        <taxon>Embryophyta</taxon>
        <taxon>Tracheophyta</taxon>
        <taxon>Spermatophyta</taxon>
        <taxon>Magnoliopsida</taxon>
        <taxon>eudicotyledons</taxon>
        <taxon>Gunneridae</taxon>
        <taxon>Pentapetalae</taxon>
        <taxon>rosids</taxon>
        <taxon>fabids</taxon>
        <taxon>Fabales</taxon>
        <taxon>Fabaceae</taxon>
        <taxon>Papilionoideae</taxon>
        <taxon>50 kb inversion clade</taxon>
        <taxon>NPAAA clade</taxon>
        <taxon>indigoferoid/millettioid clade</taxon>
        <taxon>Phaseoleae</taxon>
        <taxon>Glycine</taxon>
        <taxon>Glycine subgen. Soja</taxon>
    </lineage>
</organism>
<dbReference type="EMBL" id="QZWG01000999">
    <property type="protein sequence ID" value="RZB41468.1"/>
    <property type="molecule type" value="Genomic_DNA"/>
</dbReference>
<dbReference type="EMBL" id="QZWG01000999">
    <property type="protein sequence ID" value="RZB41465.1"/>
    <property type="molecule type" value="Genomic_DNA"/>
</dbReference>
<accession>A0A445EYM1</accession>
<evidence type="ECO:0000256" key="1">
    <source>
        <dbReference type="SAM" id="MobiDB-lite"/>
    </source>
</evidence>
<keyword evidence="3" id="KW-1185">Reference proteome</keyword>
<feature type="compositionally biased region" description="Basic and acidic residues" evidence="1">
    <location>
        <begin position="49"/>
        <end position="60"/>
    </location>
</feature>
<sequence>MMIIVSEGGTQNDVFARDALLSGHRLADTGTGYEEEGTEEEEDQSSAQEKNEGVQGEEKPKRRITKPSYLKD</sequence>